<evidence type="ECO:0000256" key="2">
    <source>
        <dbReference type="SAM" id="MobiDB-lite"/>
    </source>
</evidence>
<dbReference type="EMBL" id="BKCJ010001474">
    <property type="protein sequence ID" value="GEU41726.1"/>
    <property type="molecule type" value="Genomic_DNA"/>
</dbReference>
<gene>
    <name evidence="3" type="ORF">Tci_013704</name>
</gene>
<evidence type="ECO:0000313" key="3">
    <source>
        <dbReference type="EMBL" id="GEU41726.1"/>
    </source>
</evidence>
<feature type="compositionally biased region" description="Basic residues" evidence="2">
    <location>
        <begin position="194"/>
        <end position="203"/>
    </location>
</feature>
<feature type="coiled-coil region" evidence="1">
    <location>
        <begin position="252"/>
        <end position="279"/>
    </location>
</feature>
<comment type="caution">
    <text evidence="3">The sequence shown here is derived from an EMBL/GenBank/DDBJ whole genome shotgun (WGS) entry which is preliminary data.</text>
</comment>
<dbReference type="AlphaFoldDB" id="A0A6L2JXH8"/>
<evidence type="ECO:0000256" key="1">
    <source>
        <dbReference type="SAM" id="Coils"/>
    </source>
</evidence>
<reference evidence="3" key="1">
    <citation type="journal article" date="2019" name="Sci. Rep.">
        <title>Draft genome of Tanacetum cinerariifolium, the natural source of mosquito coil.</title>
        <authorList>
            <person name="Yamashiro T."/>
            <person name="Shiraishi A."/>
            <person name="Satake H."/>
            <person name="Nakayama K."/>
        </authorList>
    </citation>
    <scope>NUCLEOTIDE SEQUENCE</scope>
</reference>
<sequence>MERAATIASSLEAEQASGNINRTQSMATLNEPLPQGTGLGSGYRCQVTILRVQKLKLEKPSESEGFEQIIDFLNAKPIRYALTMNPTVYASCVKQFWTIAKVKKVNDQEHIQALVDKQKVIITEESIRRDLKFDDVEGTVCLPNDTIFAESARMGGGVKFLMFPRFLQVFLDKQVEGMVKHKEIYVISSHTKKKKIKPKRKQRQATEVHSPSSKIPVEESIPTPSNDLLPSGEDSIQLNELMIFCTNLQQQVLDLEEAKISQANEIAKLKKRVKKLEKRKKSRPEGLRD</sequence>
<proteinExistence type="predicted"/>
<name>A0A6L2JXH8_TANCI</name>
<feature type="compositionally biased region" description="Polar residues" evidence="2">
    <location>
        <begin position="222"/>
        <end position="232"/>
    </location>
</feature>
<accession>A0A6L2JXH8</accession>
<evidence type="ECO:0008006" key="4">
    <source>
        <dbReference type="Google" id="ProtNLM"/>
    </source>
</evidence>
<organism evidence="3">
    <name type="scientific">Tanacetum cinerariifolium</name>
    <name type="common">Dalmatian daisy</name>
    <name type="synonym">Chrysanthemum cinerariifolium</name>
    <dbReference type="NCBI Taxonomy" id="118510"/>
    <lineage>
        <taxon>Eukaryota</taxon>
        <taxon>Viridiplantae</taxon>
        <taxon>Streptophyta</taxon>
        <taxon>Embryophyta</taxon>
        <taxon>Tracheophyta</taxon>
        <taxon>Spermatophyta</taxon>
        <taxon>Magnoliopsida</taxon>
        <taxon>eudicotyledons</taxon>
        <taxon>Gunneridae</taxon>
        <taxon>Pentapetalae</taxon>
        <taxon>asterids</taxon>
        <taxon>campanulids</taxon>
        <taxon>Asterales</taxon>
        <taxon>Asteraceae</taxon>
        <taxon>Asteroideae</taxon>
        <taxon>Anthemideae</taxon>
        <taxon>Anthemidinae</taxon>
        <taxon>Tanacetum</taxon>
    </lineage>
</organism>
<keyword evidence="1" id="KW-0175">Coiled coil</keyword>
<protein>
    <recommendedName>
        <fullName evidence="4">Xylulose kinase-1</fullName>
    </recommendedName>
</protein>
<feature type="region of interest" description="Disordered" evidence="2">
    <location>
        <begin position="194"/>
        <end position="232"/>
    </location>
</feature>